<feature type="compositionally biased region" description="Basic and acidic residues" evidence="1">
    <location>
        <begin position="33"/>
        <end position="44"/>
    </location>
</feature>
<organism evidence="2 3">
    <name type="scientific">Actinomadura keratinilytica</name>
    <dbReference type="NCBI Taxonomy" id="547461"/>
    <lineage>
        <taxon>Bacteria</taxon>
        <taxon>Bacillati</taxon>
        <taxon>Actinomycetota</taxon>
        <taxon>Actinomycetes</taxon>
        <taxon>Streptosporangiales</taxon>
        <taxon>Thermomonosporaceae</taxon>
        <taxon>Actinomadura</taxon>
    </lineage>
</organism>
<feature type="region of interest" description="Disordered" evidence="1">
    <location>
        <begin position="1"/>
        <end position="68"/>
    </location>
</feature>
<reference evidence="3" key="1">
    <citation type="journal article" date="2019" name="Int. J. Syst. Evol. Microbiol.">
        <title>The Global Catalogue of Microorganisms (GCM) 10K type strain sequencing project: providing services to taxonomists for standard genome sequencing and annotation.</title>
        <authorList>
            <consortium name="The Broad Institute Genomics Platform"/>
            <consortium name="The Broad Institute Genome Sequencing Center for Infectious Disease"/>
            <person name="Wu L."/>
            <person name="Ma J."/>
        </authorList>
    </citation>
    <scope>NUCLEOTIDE SEQUENCE [LARGE SCALE GENOMIC DNA]</scope>
    <source>
        <strain evidence="3">JCM 17316</strain>
    </source>
</reference>
<accession>A0ABP7YLA3</accession>
<name>A0ABP7YLA3_9ACTN</name>
<evidence type="ECO:0000256" key="1">
    <source>
        <dbReference type="SAM" id="MobiDB-lite"/>
    </source>
</evidence>
<protein>
    <submittedName>
        <fullName evidence="2">Uncharacterized protein</fullName>
    </submittedName>
</protein>
<comment type="caution">
    <text evidence="2">The sequence shown here is derived from an EMBL/GenBank/DDBJ whole genome shotgun (WGS) entry which is preliminary data.</text>
</comment>
<evidence type="ECO:0000313" key="2">
    <source>
        <dbReference type="EMBL" id="GAA4137807.1"/>
    </source>
</evidence>
<proteinExistence type="predicted"/>
<keyword evidence="3" id="KW-1185">Reference proteome</keyword>
<evidence type="ECO:0000313" key="3">
    <source>
        <dbReference type="Proteomes" id="UP001500266"/>
    </source>
</evidence>
<sequence>MVACAGGRRNATQVKAAGERWRRSATARRMTMGKHEDKDQKESQGDGQQKGRPIPPADPGKGSGKRGK</sequence>
<gene>
    <name evidence="2" type="ORF">GCM10022416_22620</name>
</gene>
<dbReference type="Proteomes" id="UP001500266">
    <property type="component" value="Unassembled WGS sequence"/>
</dbReference>
<dbReference type="EMBL" id="BAABDO010000025">
    <property type="protein sequence ID" value="GAA4137807.1"/>
    <property type="molecule type" value="Genomic_DNA"/>
</dbReference>